<comment type="caution">
    <text evidence="2">The sequence shown here is derived from an EMBL/GenBank/DDBJ whole genome shotgun (WGS) entry which is preliminary data.</text>
</comment>
<protein>
    <submittedName>
        <fullName evidence="2">Thioredoxin family protein</fullName>
    </submittedName>
</protein>
<gene>
    <name evidence="2" type="ORF">GCM10023315_25300</name>
</gene>
<dbReference type="SUPFAM" id="SSF52833">
    <property type="entry name" value="Thioredoxin-like"/>
    <property type="match status" value="1"/>
</dbReference>
<dbReference type="EMBL" id="BAABJK010000009">
    <property type="protein sequence ID" value="GAA4973772.1"/>
    <property type="molecule type" value="Genomic_DNA"/>
</dbReference>
<sequence length="474" mass="55656">MKLYLYIILSSIILLGCKKTTNDTDGEIAYLGGEIINPNNRYIILSKAESVVDTIDLDGRNRFMYKVKNLEEGLYTFKHGGEFQMILLEPNDSILIRLNTLDFDESLVYTGIGAKKNNYFINDFLENEKIERDIYQYCQLSANDYNNKIDSLKSVKTSKLAAFQDKYETSDLFNKIAETNNKYTYYFSKEVYPLWHYTNNKFDIYKTLPEGFYDYRNEINYNDEFLKDNFIYNTFLKSNFNNLALQKHFEHSNSGDLFKRMSLCYHLDRLNLIDSLVVNNKIKDDLLYHFTVSYIARSNNYDNNEAVLSSYLSKSNNDKGKEMMTRFTNSLNNLKVGSQLPDVTIVNYNNSELDINSIIEKPTVISFWSHTFYNHFKKSHYKINSLKKKYPEVNFIVINIDDYGLEKSKKSLQNNRFSSNNEYYFKNPEKSIEVLAIHPMTKAMIIDKDKKIVNSNTNMFSIKFEEQLLGLINR</sequence>
<dbReference type="Proteomes" id="UP001501692">
    <property type="component" value="Unassembled WGS sequence"/>
</dbReference>
<dbReference type="InterPro" id="IPR036249">
    <property type="entry name" value="Thioredoxin-like_sf"/>
</dbReference>
<organism evidence="2 3">
    <name type="scientific">Algibacter aquimarinus</name>
    <dbReference type="NCBI Taxonomy" id="1136748"/>
    <lineage>
        <taxon>Bacteria</taxon>
        <taxon>Pseudomonadati</taxon>
        <taxon>Bacteroidota</taxon>
        <taxon>Flavobacteriia</taxon>
        <taxon>Flavobacteriales</taxon>
        <taxon>Flavobacteriaceae</taxon>
        <taxon>Algibacter</taxon>
    </lineage>
</organism>
<evidence type="ECO:0000313" key="3">
    <source>
        <dbReference type="Proteomes" id="UP001501692"/>
    </source>
</evidence>
<keyword evidence="3" id="KW-1185">Reference proteome</keyword>
<proteinExistence type="predicted"/>
<evidence type="ECO:0000313" key="2">
    <source>
        <dbReference type="EMBL" id="GAA4973772.1"/>
    </source>
</evidence>
<dbReference type="PROSITE" id="PS51257">
    <property type="entry name" value="PROKAR_LIPOPROTEIN"/>
    <property type="match status" value="1"/>
</dbReference>
<reference evidence="3" key="1">
    <citation type="journal article" date="2019" name="Int. J. Syst. Evol. Microbiol.">
        <title>The Global Catalogue of Microorganisms (GCM) 10K type strain sequencing project: providing services to taxonomists for standard genome sequencing and annotation.</title>
        <authorList>
            <consortium name="The Broad Institute Genomics Platform"/>
            <consortium name="The Broad Institute Genome Sequencing Center for Infectious Disease"/>
            <person name="Wu L."/>
            <person name="Ma J."/>
        </authorList>
    </citation>
    <scope>NUCLEOTIDE SEQUENCE [LARGE SCALE GENOMIC DNA]</scope>
    <source>
        <strain evidence="3">JCM 18287</strain>
    </source>
</reference>
<dbReference type="PROSITE" id="PS51352">
    <property type="entry name" value="THIOREDOXIN_2"/>
    <property type="match status" value="1"/>
</dbReference>
<name>A0ABP9HM42_9FLAO</name>
<accession>A0ABP9HM42</accession>
<evidence type="ECO:0000259" key="1">
    <source>
        <dbReference type="PROSITE" id="PS51352"/>
    </source>
</evidence>
<dbReference type="InterPro" id="IPR013766">
    <property type="entry name" value="Thioredoxin_domain"/>
</dbReference>
<dbReference type="RefSeq" id="WP_345169337.1">
    <property type="nucleotide sequence ID" value="NZ_BAABJK010000009.1"/>
</dbReference>
<dbReference type="Gene3D" id="3.40.30.10">
    <property type="entry name" value="Glutaredoxin"/>
    <property type="match status" value="1"/>
</dbReference>
<feature type="domain" description="Thioredoxin" evidence="1">
    <location>
        <begin position="334"/>
        <end position="474"/>
    </location>
</feature>